<evidence type="ECO:0000256" key="2">
    <source>
        <dbReference type="ARBA" id="ARBA00009784"/>
    </source>
</evidence>
<evidence type="ECO:0000256" key="3">
    <source>
        <dbReference type="ARBA" id="ARBA00022475"/>
    </source>
</evidence>
<comment type="subcellular location">
    <subcellularLocation>
        <location evidence="1 7">Cell membrane</location>
        <topology evidence="1 7">Multi-pass membrane protein</topology>
    </subcellularLocation>
</comment>
<evidence type="ECO:0000313" key="9">
    <source>
        <dbReference type="Proteomes" id="UP000053352"/>
    </source>
</evidence>
<dbReference type="RefSeq" id="WP_058370889.1">
    <property type="nucleotide sequence ID" value="NZ_LNTB01000001.1"/>
</dbReference>
<keyword evidence="6 7" id="KW-0472">Membrane</keyword>
<protein>
    <recommendedName>
        <fullName evidence="7">UPF0056 membrane protein</fullName>
    </recommendedName>
</protein>
<feature type="transmembrane region" description="Helical" evidence="7">
    <location>
        <begin position="12"/>
        <end position="33"/>
    </location>
</feature>
<keyword evidence="3" id="KW-1003">Cell membrane</keyword>
<dbReference type="PANTHER" id="PTHR33508">
    <property type="entry name" value="UPF0056 MEMBRANE PROTEIN YHCE"/>
    <property type="match status" value="1"/>
</dbReference>
<feature type="transmembrane region" description="Helical" evidence="7">
    <location>
        <begin position="45"/>
        <end position="72"/>
    </location>
</feature>
<sequence length="200" mass="21190">MTGVGALGEFVTYYATLVFIMNPFGAAPIFLDIAGKLHPWERRRLANLVAAATAILLLLVALTGDLLLRLYMINLDEFRLAGGIVLIAIALHRLEGESRTMAPDPRDAALVPLAMPLLVGPATMTYVIVFSSQGGGAALFAAILAAVGTVWAILVASEAMLRVLGWSTMRIPTRITSLFVAGVGAAMVHTALLHWGIAVK</sequence>
<dbReference type="InterPro" id="IPR002771">
    <property type="entry name" value="Multi_antbiot-R_MarC"/>
</dbReference>
<evidence type="ECO:0000256" key="5">
    <source>
        <dbReference type="ARBA" id="ARBA00022989"/>
    </source>
</evidence>
<dbReference type="OrthoDB" id="10856at2157"/>
<dbReference type="AlphaFoldDB" id="A0A0V8RVZ0"/>
<dbReference type="PANTHER" id="PTHR33508:SF1">
    <property type="entry name" value="UPF0056 MEMBRANE PROTEIN YHCE"/>
    <property type="match status" value="1"/>
</dbReference>
<proteinExistence type="inferred from homology"/>
<dbReference type="Proteomes" id="UP000053352">
    <property type="component" value="Unassembled WGS sequence"/>
</dbReference>
<dbReference type="NCBIfam" id="TIGR00427">
    <property type="entry name" value="NAAT family transporter"/>
    <property type="match status" value="1"/>
</dbReference>
<organism evidence="8 9">
    <name type="scientific">Pyrodictium occultum</name>
    <dbReference type="NCBI Taxonomy" id="2309"/>
    <lineage>
        <taxon>Archaea</taxon>
        <taxon>Thermoproteota</taxon>
        <taxon>Thermoprotei</taxon>
        <taxon>Desulfurococcales</taxon>
        <taxon>Pyrodictiaceae</taxon>
        <taxon>Pyrodictium</taxon>
    </lineage>
</organism>
<accession>A0A0V8RVZ0</accession>
<dbReference type="GO" id="GO:0005886">
    <property type="term" value="C:plasma membrane"/>
    <property type="evidence" value="ECO:0007669"/>
    <property type="project" value="UniProtKB-SubCell"/>
</dbReference>
<comment type="caution">
    <text evidence="8">The sequence shown here is derived from an EMBL/GenBank/DDBJ whole genome shotgun (WGS) entry which is preliminary data.</text>
</comment>
<evidence type="ECO:0000256" key="7">
    <source>
        <dbReference type="RuleBase" id="RU362048"/>
    </source>
</evidence>
<feature type="transmembrane region" description="Helical" evidence="7">
    <location>
        <begin position="135"/>
        <end position="156"/>
    </location>
</feature>
<dbReference type="Pfam" id="PF01914">
    <property type="entry name" value="MarC"/>
    <property type="match status" value="1"/>
</dbReference>
<keyword evidence="5 7" id="KW-1133">Transmembrane helix</keyword>
<comment type="similarity">
    <text evidence="2 7">Belongs to the UPF0056 (MarC) family.</text>
</comment>
<evidence type="ECO:0000256" key="1">
    <source>
        <dbReference type="ARBA" id="ARBA00004651"/>
    </source>
</evidence>
<evidence type="ECO:0000256" key="4">
    <source>
        <dbReference type="ARBA" id="ARBA00022692"/>
    </source>
</evidence>
<evidence type="ECO:0000313" key="8">
    <source>
        <dbReference type="EMBL" id="KSW12208.1"/>
    </source>
</evidence>
<evidence type="ECO:0000256" key="6">
    <source>
        <dbReference type="ARBA" id="ARBA00023136"/>
    </source>
</evidence>
<feature type="transmembrane region" description="Helical" evidence="7">
    <location>
        <begin position="108"/>
        <end position="129"/>
    </location>
</feature>
<keyword evidence="9" id="KW-1185">Reference proteome</keyword>
<feature type="transmembrane region" description="Helical" evidence="7">
    <location>
        <begin position="78"/>
        <end position="96"/>
    </location>
</feature>
<name>A0A0V8RVZ0_PYROC</name>
<feature type="transmembrane region" description="Helical" evidence="7">
    <location>
        <begin position="177"/>
        <end position="197"/>
    </location>
</feature>
<keyword evidence="4 7" id="KW-0812">Transmembrane</keyword>
<reference evidence="8 9" key="1">
    <citation type="submission" date="2015-11" db="EMBL/GenBank/DDBJ databases">
        <title>Genome sequence of Pyrodictium occultum PL-19, a marine hyperthermophilic archaeon isolated from Volcano, Italy.</title>
        <authorList>
            <person name="Utturkar S."/>
            <person name="Huber H."/>
            <person name="Leptihn S."/>
            <person name="Brown S."/>
            <person name="Stetter K.O."/>
            <person name="Podar M."/>
        </authorList>
    </citation>
    <scope>NUCLEOTIDE SEQUENCE [LARGE SCALE GENOMIC DNA]</scope>
    <source>
        <strain evidence="8 9">PL-19</strain>
    </source>
</reference>
<dbReference type="STRING" id="2309.CF15_05455"/>
<gene>
    <name evidence="8" type="ORF">CF15_05455</name>
</gene>
<dbReference type="EMBL" id="LNTB01000001">
    <property type="protein sequence ID" value="KSW12208.1"/>
    <property type="molecule type" value="Genomic_DNA"/>
</dbReference>